<feature type="domain" description="Polymerase nucleotidyl transferase" evidence="1">
    <location>
        <begin position="13"/>
        <end position="75"/>
    </location>
</feature>
<dbReference type="InterPro" id="IPR002934">
    <property type="entry name" value="Polymerase_NTP_transf_dom"/>
</dbReference>
<dbReference type="PANTHER" id="PTHR33933">
    <property type="entry name" value="NUCLEOTIDYLTRANSFERASE"/>
    <property type="match status" value="1"/>
</dbReference>
<sequence length="165" mass="19469">MVYRQKYYNFIEKLSKEIINFYGDRLISMVIFGSVASDTFRPDSDIDILIVAENLPEGRVKRVEEFIKNIESHLEEDMIKLSKEGIYITLSPVFKTPEEVYTGSPLFLDMTENVKILYDKNDFFKKYLETLKIKLKTLGARKIYTKGGYYWELKPDYKFGEIIEL</sequence>
<accession>A0A2J6WQW0</accession>
<reference evidence="2 3" key="1">
    <citation type="submission" date="2018-01" db="EMBL/GenBank/DDBJ databases">
        <title>Metagenomic assembled genomes from two thermal pools in the Uzon Caldera, Kamchatka, Russia.</title>
        <authorList>
            <person name="Wilkins L."/>
            <person name="Ettinger C."/>
        </authorList>
    </citation>
    <scope>NUCLEOTIDE SEQUENCE [LARGE SCALE GENOMIC DNA]</scope>
    <source>
        <strain evidence="2">ZAV-04</strain>
    </source>
</reference>
<dbReference type="Gene3D" id="3.30.460.10">
    <property type="entry name" value="Beta Polymerase, domain 2"/>
    <property type="match status" value="1"/>
</dbReference>
<organism evidence="2 3">
    <name type="scientific">Thermodesulfovibrio aggregans</name>
    <dbReference type="NCBI Taxonomy" id="86166"/>
    <lineage>
        <taxon>Bacteria</taxon>
        <taxon>Pseudomonadati</taxon>
        <taxon>Nitrospirota</taxon>
        <taxon>Thermodesulfovibrionia</taxon>
        <taxon>Thermodesulfovibrionales</taxon>
        <taxon>Thermodesulfovibrionaceae</taxon>
        <taxon>Thermodesulfovibrio</taxon>
    </lineage>
</organism>
<dbReference type="CDD" id="cd05403">
    <property type="entry name" value="NT_KNTase_like"/>
    <property type="match status" value="1"/>
</dbReference>
<protein>
    <recommendedName>
        <fullName evidence="1">Polymerase nucleotidyl transferase domain-containing protein</fullName>
    </recommendedName>
</protein>
<evidence type="ECO:0000313" key="2">
    <source>
        <dbReference type="EMBL" id="PMP72764.1"/>
    </source>
</evidence>
<evidence type="ECO:0000259" key="1">
    <source>
        <dbReference type="Pfam" id="PF01909"/>
    </source>
</evidence>
<proteinExistence type="predicted"/>
<dbReference type="PANTHER" id="PTHR33933:SF1">
    <property type="entry name" value="PROTEIN ADENYLYLTRANSFERASE MNTA-RELATED"/>
    <property type="match status" value="1"/>
</dbReference>
<dbReference type="InterPro" id="IPR043519">
    <property type="entry name" value="NT_sf"/>
</dbReference>
<dbReference type="GO" id="GO:0016779">
    <property type="term" value="F:nucleotidyltransferase activity"/>
    <property type="evidence" value="ECO:0007669"/>
    <property type="project" value="InterPro"/>
</dbReference>
<dbReference type="EMBL" id="PNIO01000004">
    <property type="protein sequence ID" value="PMP72764.1"/>
    <property type="molecule type" value="Genomic_DNA"/>
</dbReference>
<dbReference type="AlphaFoldDB" id="A0A2J6WQW0"/>
<dbReference type="InterPro" id="IPR052548">
    <property type="entry name" value="Type_VII_TA_antitoxin"/>
</dbReference>
<gene>
    <name evidence="2" type="ORF">C0186_00395</name>
</gene>
<comment type="caution">
    <text evidence="2">The sequence shown here is derived from an EMBL/GenBank/DDBJ whole genome shotgun (WGS) entry which is preliminary data.</text>
</comment>
<evidence type="ECO:0000313" key="3">
    <source>
        <dbReference type="Proteomes" id="UP000242288"/>
    </source>
</evidence>
<dbReference type="Pfam" id="PF01909">
    <property type="entry name" value="NTP_transf_2"/>
    <property type="match status" value="1"/>
</dbReference>
<dbReference type="Proteomes" id="UP000242288">
    <property type="component" value="Unassembled WGS sequence"/>
</dbReference>
<name>A0A2J6WQW0_9BACT</name>
<dbReference type="SUPFAM" id="SSF81301">
    <property type="entry name" value="Nucleotidyltransferase"/>
    <property type="match status" value="1"/>
</dbReference>